<reference evidence="4" key="1">
    <citation type="submission" date="2016-10" db="EMBL/GenBank/DDBJ databases">
        <authorList>
            <person name="Varghese N."/>
            <person name="Submissions S."/>
        </authorList>
    </citation>
    <scope>NUCLEOTIDE SEQUENCE [LARGE SCALE GENOMIC DNA]</scope>
    <source>
        <strain evidence="4">ATCC 700379</strain>
    </source>
</reference>
<dbReference type="PROSITE" id="PS51257">
    <property type="entry name" value="PROKAR_LIPOPROTEIN"/>
    <property type="match status" value="1"/>
</dbReference>
<evidence type="ECO:0000256" key="2">
    <source>
        <dbReference type="SAM" id="SignalP"/>
    </source>
</evidence>
<keyword evidence="1 2" id="KW-0732">Signal</keyword>
<keyword evidence="4" id="KW-1185">Reference proteome</keyword>
<feature type="signal peptide" evidence="2">
    <location>
        <begin position="1"/>
        <end position="25"/>
    </location>
</feature>
<accession>A0A1I2UCB9</accession>
<dbReference type="PANTHER" id="PTHR30006:SF2">
    <property type="entry name" value="ABC TRANSPORTER SUBSTRATE-BINDING PROTEIN"/>
    <property type="match status" value="1"/>
</dbReference>
<dbReference type="EMBL" id="FOOY01000020">
    <property type="protein sequence ID" value="SFG74835.1"/>
    <property type="molecule type" value="Genomic_DNA"/>
</dbReference>
<gene>
    <name evidence="3" type="ORF">SAMN02982927_02638</name>
</gene>
<dbReference type="Proteomes" id="UP000198752">
    <property type="component" value="Unassembled WGS sequence"/>
</dbReference>
<dbReference type="PANTHER" id="PTHR30006">
    <property type="entry name" value="THIAMINE-BINDING PERIPLASMIC PROTEIN-RELATED"/>
    <property type="match status" value="1"/>
</dbReference>
<dbReference type="Pfam" id="PF13343">
    <property type="entry name" value="SBP_bac_6"/>
    <property type="match status" value="1"/>
</dbReference>
<feature type="chain" id="PRO_5011435690" evidence="2">
    <location>
        <begin position="26"/>
        <end position="362"/>
    </location>
</feature>
<sequence>MKRFSSLGIITVLILSLVFSLSACSQSSSKSVDTNLSHKELVAKAKKEGKVVSVGMPDSWANWVETWKDIKTNYGINHTDTDMSSAEEIAKFKSDGKNGTADIGDVGVSFGPVAVKENLVLPYKTHYWNSIPSWAKDKDGKWVGEYYGTIAFLTDKKNVKNAPKSWADLMSGKYKVDVFDPTKATESQFGVLAASLANGGSASNIKPGLAYFKKIAQQGRLSSNKIDVSSLEKGEIDVAVLWDFNALGYRDQVDRSRFEVTIPKEASASSCYVSVINKNAPHPYSAMLARDYILSDKGQINLAKGYARPIRSDVKLPAEVKNKLLPASEYKTTTHITDYKDWDKTAAALPQLWQQEVMANAK</sequence>
<name>A0A1I2UCB9_9BACL</name>
<evidence type="ECO:0000313" key="4">
    <source>
        <dbReference type="Proteomes" id="UP000198752"/>
    </source>
</evidence>
<dbReference type="Gene3D" id="3.40.190.10">
    <property type="entry name" value="Periplasmic binding protein-like II"/>
    <property type="match status" value="2"/>
</dbReference>
<dbReference type="OrthoDB" id="366726at2"/>
<evidence type="ECO:0000256" key="1">
    <source>
        <dbReference type="ARBA" id="ARBA00022729"/>
    </source>
</evidence>
<protein>
    <submittedName>
        <fullName evidence="3">Putative spermidine/putrescine transport system substrate-binding protein</fullName>
    </submittedName>
</protein>
<dbReference type="AlphaFoldDB" id="A0A1I2UCB9"/>
<proteinExistence type="predicted"/>
<dbReference type="RefSeq" id="WP_093673703.1">
    <property type="nucleotide sequence ID" value="NZ_FOOY01000020.1"/>
</dbReference>
<dbReference type="STRING" id="269670.SAMN02982927_02638"/>
<dbReference type="GO" id="GO:0015888">
    <property type="term" value="P:thiamine transport"/>
    <property type="evidence" value="ECO:0007669"/>
    <property type="project" value="TreeGrafter"/>
</dbReference>
<dbReference type="SUPFAM" id="SSF53850">
    <property type="entry name" value="Periplasmic binding protein-like II"/>
    <property type="match status" value="1"/>
</dbReference>
<evidence type="ECO:0000313" key="3">
    <source>
        <dbReference type="EMBL" id="SFG74835.1"/>
    </source>
</evidence>
<dbReference type="GO" id="GO:0030976">
    <property type="term" value="F:thiamine pyrophosphate binding"/>
    <property type="evidence" value="ECO:0007669"/>
    <property type="project" value="TreeGrafter"/>
</dbReference>
<dbReference type="GO" id="GO:0030288">
    <property type="term" value="C:outer membrane-bounded periplasmic space"/>
    <property type="evidence" value="ECO:0007669"/>
    <property type="project" value="TreeGrafter"/>
</dbReference>
<dbReference type="GO" id="GO:0030975">
    <property type="term" value="F:thiamine binding"/>
    <property type="evidence" value="ECO:0007669"/>
    <property type="project" value="TreeGrafter"/>
</dbReference>
<organism evidence="3 4">
    <name type="scientific">Sporolactobacillus nakayamae</name>
    <dbReference type="NCBI Taxonomy" id="269670"/>
    <lineage>
        <taxon>Bacteria</taxon>
        <taxon>Bacillati</taxon>
        <taxon>Bacillota</taxon>
        <taxon>Bacilli</taxon>
        <taxon>Bacillales</taxon>
        <taxon>Sporolactobacillaceae</taxon>
        <taxon>Sporolactobacillus</taxon>
    </lineage>
</organism>